<dbReference type="SUPFAM" id="SSF53448">
    <property type="entry name" value="Nucleotide-diphospho-sugar transferases"/>
    <property type="match status" value="1"/>
</dbReference>
<dbReference type="NCBIfam" id="TIGR01556">
    <property type="entry name" value="rhamnosyltran"/>
    <property type="match status" value="1"/>
</dbReference>
<organism evidence="6 7">
    <name type="scientific">Aphanizomenon flos-aquae WA102</name>
    <dbReference type="NCBI Taxonomy" id="1710896"/>
    <lineage>
        <taxon>Bacteria</taxon>
        <taxon>Bacillati</taxon>
        <taxon>Cyanobacteriota</taxon>
        <taxon>Cyanophyceae</taxon>
        <taxon>Nostocales</taxon>
        <taxon>Aphanizomenonaceae</taxon>
        <taxon>Aphanizomenon</taxon>
    </lineage>
</organism>
<dbReference type="Gene3D" id="3.90.550.10">
    <property type="entry name" value="Spore Coat Polysaccharide Biosynthesis Protein SpsA, Chain A"/>
    <property type="match status" value="1"/>
</dbReference>
<name>A0A1B7WWM0_APHFL</name>
<keyword evidence="4" id="KW-0808">Transferase</keyword>
<dbReference type="AlphaFoldDB" id="A0A1B7WWM0"/>
<dbReference type="Proteomes" id="UP000092093">
    <property type="component" value="Unassembled WGS sequence"/>
</dbReference>
<evidence type="ECO:0000256" key="2">
    <source>
        <dbReference type="ARBA" id="ARBA00006739"/>
    </source>
</evidence>
<protein>
    <recommendedName>
        <fullName evidence="5">Glycosyltransferase 2-like domain-containing protein</fullName>
    </recommendedName>
</protein>
<reference evidence="6 7" key="1">
    <citation type="submission" date="2015-09" db="EMBL/GenBank/DDBJ databases">
        <title>Aphanizomenon flos-aquae WA102.</title>
        <authorList>
            <person name="Driscoll C."/>
        </authorList>
    </citation>
    <scope>NUCLEOTIDE SEQUENCE [LARGE SCALE GENOMIC DNA]</scope>
    <source>
        <strain evidence="6">WA102</strain>
    </source>
</reference>
<proteinExistence type="inferred from homology"/>
<sequence>MVVIYHPDLEILDSLVQSTLPMVDKIVLVNNDLDSSVLNFQKKWEKEQRIKLLFMSNNIGLAAGINAGIKWATEQQCSHVLLLDQDSIPQENMVKHLLEVTYELELDGILVGAVGARHIDPRTGYQSSFKQQKYRFLAKEVQEKTTYVQVAYLQSSGSLIGVKALKILGLMDEGLFIHHIDQEWCLRASDRGFKSFGVSNALMEHIVGDKVVRIWLGYWRDIHLHSPARHYFAFRNSILLYKRKYIPFTWKIADIARLLFMFVFYSLFIPPRLNHASMMFRGLWDGILGKTGGL</sequence>
<comment type="similarity">
    <text evidence="2">Belongs to the glycosyltransferase 2 family.</text>
</comment>
<keyword evidence="3" id="KW-0328">Glycosyltransferase</keyword>
<evidence type="ECO:0000313" key="6">
    <source>
        <dbReference type="EMBL" id="OBQ41543.1"/>
    </source>
</evidence>
<evidence type="ECO:0000256" key="4">
    <source>
        <dbReference type="ARBA" id="ARBA00022679"/>
    </source>
</evidence>
<dbReference type="InterPro" id="IPR001173">
    <property type="entry name" value="Glyco_trans_2-like"/>
</dbReference>
<dbReference type="GO" id="GO:0016757">
    <property type="term" value="F:glycosyltransferase activity"/>
    <property type="evidence" value="ECO:0007669"/>
    <property type="project" value="UniProtKB-KW"/>
</dbReference>
<dbReference type="InterPro" id="IPR006446">
    <property type="entry name" value="RhaTrfase"/>
</dbReference>
<comment type="caution">
    <text evidence="6">The sequence shown here is derived from an EMBL/GenBank/DDBJ whole genome shotgun (WGS) entry which is preliminary data.</text>
</comment>
<dbReference type="CDD" id="cd02526">
    <property type="entry name" value="GT2_RfbF_like"/>
    <property type="match status" value="1"/>
</dbReference>
<feature type="domain" description="Glycosyltransferase 2-like" evidence="5">
    <location>
        <begin position="10"/>
        <end position="140"/>
    </location>
</feature>
<evidence type="ECO:0000313" key="7">
    <source>
        <dbReference type="Proteomes" id="UP000092093"/>
    </source>
</evidence>
<dbReference type="EMBL" id="LJOW01000144">
    <property type="protein sequence ID" value="OBQ41543.1"/>
    <property type="molecule type" value="Genomic_DNA"/>
</dbReference>
<dbReference type="PANTHER" id="PTHR43179:SF12">
    <property type="entry name" value="GALACTOFURANOSYLTRANSFERASE GLFT2"/>
    <property type="match status" value="1"/>
</dbReference>
<evidence type="ECO:0000256" key="1">
    <source>
        <dbReference type="ARBA" id="ARBA00004776"/>
    </source>
</evidence>
<evidence type="ECO:0000259" key="5">
    <source>
        <dbReference type="Pfam" id="PF00535"/>
    </source>
</evidence>
<dbReference type="InterPro" id="IPR029044">
    <property type="entry name" value="Nucleotide-diphossugar_trans"/>
</dbReference>
<dbReference type="Pfam" id="PF00535">
    <property type="entry name" value="Glycos_transf_2"/>
    <property type="match status" value="1"/>
</dbReference>
<comment type="pathway">
    <text evidence="1">Cell wall biogenesis; cell wall polysaccharide biosynthesis.</text>
</comment>
<evidence type="ECO:0000256" key="3">
    <source>
        <dbReference type="ARBA" id="ARBA00022676"/>
    </source>
</evidence>
<accession>A0A1B7WWM0</accession>
<dbReference type="PANTHER" id="PTHR43179">
    <property type="entry name" value="RHAMNOSYLTRANSFERASE WBBL"/>
    <property type="match status" value="1"/>
</dbReference>
<gene>
    <name evidence="6" type="ORF">AN484_20730</name>
</gene>